<sequence>MKKSLKALALGALILPVGLLSACGDQFNFNSSLNIDAAGKYAASNVADFVAYVQNEETPVNSEITSCKIVVTGEQDGLTQEIKGMLLMGEDENYKMAYKLYTEEENSTTNATVYYDSTLEGNFMYMDINYSRTATSEETALNMNGKYKVQVDLENLFDYIPSSIMTPEGFGYITRTFAVSEMLPVLTDELFGVEKAASESKVYYKITTVQENTESYNYYYLFDNSVLQGIYLSYGNVSYSVEQYSGEISFPNFNGYQELTEQLFGVQE</sequence>
<keyword evidence="1" id="KW-0732">Signal</keyword>
<feature type="chain" id="PRO_5039278980" description="DUF4163 domain-containing protein" evidence="1">
    <location>
        <begin position="23"/>
        <end position="268"/>
    </location>
</feature>
<accession>A0A9D1NG25</accession>
<reference evidence="2" key="1">
    <citation type="submission" date="2020-10" db="EMBL/GenBank/DDBJ databases">
        <authorList>
            <person name="Gilroy R."/>
        </authorList>
    </citation>
    <scope>NUCLEOTIDE SEQUENCE</scope>
    <source>
        <strain evidence="2">CHK186-9395</strain>
    </source>
</reference>
<evidence type="ECO:0000313" key="3">
    <source>
        <dbReference type="Proteomes" id="UP000886861"/>
    </source>
</evidence>
<comment type="caution">
    <text evidence="2">The sequence shown here is derived from an EMBL/GenBank/DDBJ whole genome shotgun (WGS) entry which is preliminary data.</text>
</comment>
<evidence type="ECO:0000313" key="2">
    <source>
        <dbReference type="EMBL" id="HIV01891.1"/>
    </source>
</evidence>
<proteinExistence type="predicted"/>
<protein>
    <recommendedName>
        <fullName evidence="4">DUF4163 domain-containing protein</fullName>
    </recommendedName>
</protein>
<dbReference type="EMBL" id="DVOJ01000017">
    <property type="protein sequence ID" value="HIV01891.1"/>
    <property type="molecule type" value="Genomic_DNA"/>
</dbReference>
<dbReference type="Proteomes" id="UP000886861">
    <property type="component" value="Unassembled WGS sequence"/>
</dbReference>
<feature type="signal peptide" evidence="1">
    <location>
        <begin position="1"/>
        <end position="22"/>
    </location>
</feature>
<evidence type="ECO:0008006" key="4">
    <source>
        <dbReference type="Google" id="ProtNLM"/>
    </source>
</evidence>
<dbReference type="AlphaFoldDB" id="A0A9D1NG25"/>
<name>A0A9D1NG25_9FIRM</name>
<evidence type="ECO:0000256" key="1">
    <source>
        <dbReference type="SAM" id="SignalP"/>
    </source>
</evidence>
<dbReference type="PROSITE" id="PS51257">
    <property type="entry name" value="PROKAR_LIPOPROTEIN"/>
    <property type="match status" value="1"/>
</dbReference>
<organism evidence="2 3">
    <name type="scientific">Candidatus Caccopulliclostridium gallistercoris</name>
    <dbReference type="NCBI Taxonomy" id="2840719"/>
    <lineage>
        <taxon>Bacteria</taxon>
        <taxon>Bacillati</taxon>
        <taxon>Bacillota</taxon>
        <taxon>Clostridia</taxon>
        <taxon>Candidatus Caccopulliclostridium</taxon>
    </lineage>
</organism>
<gene>
    <name evidence="2" type="ORF">IAA62_05010</name>
</gene>
<reference evidence="2" key="2">
    <citation type="journal article" date="2021" name="PeerJ">
        <title>Extensive microbial diversity within the chicken gut microbiome revealed by metagenomics and culture.</title>
        <authorList>
            <person name="Gilroy R."/>
            <person name="Ravi A."/>
            <person name="Getino M."/>
            <person name="Pursley I."/>
            <person name="Horton D.L."/>
            <person name="Alikhan N.F."/>
            <person name="Baker D."/>
            <person name="Gharbi K."/>
            <person name="Hall N."/>
            <person name="Watson M."/>
            <person name="Adriaenssens E.M."/>
            <person name="Foster-Nyarko E."/>
            <person name="Jarju S."/>
            <person name="Secka A."/>
            <person name="Antonio M."/>
            <person name="Oren A."/>
            <person name="Chaudhuri R.R."/>
            <person name="La Ragione R."/>
            <person name="Hildebrand F."/>
            <person name="Pallen M.J."/>
        </authorList>
    </citation>
    <scope>NUCLEOTIDE SEQUENCE</scope>
    <source>
        <strain evidence="2">CHK186-9395</strain>
    </source>
</reference>